<sequence>MVATNSAQRGQRAEDSPFNRSVFSVLDEIEYRVCDRGEDLEAIYRLRYQAYLAAGMIKSDAARQVHDKYDDLPNSYRFGVFYRGALVSTVRIHHLSKENPQAPTCGVFGDIVASRLERGETFVDPSRFAADAEWSRKLRVLPFITLRLAVLGAKYFDTDYCLIAIKEEHSAFYYRVFRAEPATGPRAYPGLEVPVHLLQMNTRALLDDVIEKYPFFRSTKEEQRMLYERQKTGQRDSIRVLPTARLTLEAA</sequence>
<protein>
    <recommendedName>
        <fullName evidence="1">N-acyl amino acid synthase FeeM catalytic core domain-containing protein</fullName>
    </recommendedName>
</protein>
<accession>A0ABW5DFN0</accession>
<dbReference type="RefSeq" id="WP_345098819.1">
    <property type="nucleotide sequence ID" value="NZ_BAABGS010000019.1"/>
</dbReference>
<dbReference type="Pfam" id="PF21926">
    <property type="entry name" value="FeeM"/>
    <property type="match status" value="1"/>
</dbReference>
<organism evidence="2 3">
    <name type="scientific">Chelativorans composti</name>
    <dbReference type="NCBI Taxonomy" id="768533"/>
    <lineage>
        <taxon>Bacteria</taxon>
        <taxon>Pseudomonadati</taxon>
        <taxon>Pseudomonadota</taxon>
        <taxon>Alphaproteobacteria</taxon>
        <taxon>Hyphomicrobiales</taxon>
        <taxon>Phyllobacteriaceae</taxon>
        <taxon>Chelativorans</taxon>
    </lineage>
</organism>
<gene>
    <name evidence="2" type="ORF">ACFSMZ_03500</name>
</gene>
<evidence type="ECO:0000259" key="1">
    <source>
        <dbReference type="Pfam" id="PF21926"/>
    </source>
</evidence>
<feature type="domain" description="N-acyl amino acid synthase FeeM catalytic core" evidence="1">
    <location>
        <begin position="42"/>
        <end position="201"/>
    </location>
</feature>
<dbReference type="SUPFAM" id="SSF55729">
    <property type="entry name" value="Acyl-CoA N-acyltransferases (Nat)"/>
    <property type="match status" value="1"/>
</dbReference>
<keyword evidence="3" id="KW-1185">Reference proteome</keyword>
<dbReference type="EMBL" id="JBHUIR010000015">
    <property type="protein sequence ID" value="MFD2258826.1"/>
    <property type="molecule type" value="Genomic_DNA"/>
</dbReference>
<proteinExistence type="predicted"/>
<reference evidence="3" key="1">
    <citation type="journal article" date="2019" name="Int. J. Syst. Evol. Microbiol.">
        <title>The Global Catalogue of Microorganisms (GCM) 10K type strain sequencing project: providing services to taxonomists for standard genome sequencing and annotation.</title>
        <authorList>
            <consortium name="The Broad Institute Genomics Platform"/>
            <consortium name="The Broad Institute Genome Sequencing Center for Infectious Disease"/>
            <person name="Wu L."/>
            <person name="Ma J."/>
        </authorList>
    </citation>
    <scope>NUCLEOTIDE SEQUENCE [LARGE SCALE GENOMIC DNA]</scope>
    <source>
        <strain evidence="3">KCTC 23707</strain>
    </source>
</reference>
<evidence type="ECO:0000313" key="3">
    <source>
        <dbReference type="Proteomes" id="UP001597373"/>
    </source>
</evidence>
<dbReference type="InterPro" id="IPR054597">
    <property type="entry name" value="FeeM_cat"/>
</dbReference>
<dbReference type="Gene3D" id="3.40.630.30">
    <property type="match status" value="1"/>
</dbReference>
<comment type="caution">
    <text evidence="2">The sequence shown here is derived from an EMBL/GenBank/DDBJ whole genome shotgun (WGS) entry which is preliminary data.</text>
</comment>
<evidence type="ECO:0000313" key="2">
    <source>
        <dbReference type="EMBL" id="MFD2258826.1"/>
    </source>
</evidence>
<dbReference type="Proteomes" id="UP001597373">
    <property type="component" value="Unassembled WGS sequence"/>
</dbReference>
<dbReference type="InterPro" id="IPR016181">
    <property type="entry name" value="Acyl_CoA_acyltransferase"/>
</dbReference>
<name>A0ABW5DFN0_9HYPH</name>